<dbReference type="FunFam" id="1.10.510.10:FF:000571">
    <property type="entry name" value="Maternal embryonic leucine zipper kinase"/>
    <property type="match status" value="1"/>
</dbReference>
<feature type="compositionally biased region" description="Polar residues" evidence="8">
    <location>
        <begin position="704"/>
        <end position="714"/>
    </location>
</feature>
<feature type="compositionally biased region" description="Low complexity" evidence="8">
    <location>
        <begin position="848"/>
        <end position="863"/>
    </location>
</feature>
<evidence type="ECO:0000259" key="10">
    <source>
        <dbReference type="PROSITE" id="PS50309"/>
    </source>
</evidence>
<sequence length="944" mass="105339">MTPSQRVRYGCEAARNSKWRIAAPPVPLLKHAEGAPQPWPIHPHPTRQVHRSNFPPPPFPPPPPHLPLFHTRHAEESAERPHLVTIIRPCGQSTLRKVTVLLNRRGVVSFEQLLLDISEALGFPRWHRARVTRLYTTHAREVKGVCDFFRGEVAFLALGKARPELSGVQEALEELFPEHSHYRADALRAWEKRLRPAPDKAAKADSGYSEGTDSSKAQTNQELHQDTNTHVKNHTNTYPSTHQPENYDSEVQKCHKKNSCRKPAQLPNHLQRLRVRGGVRERQLSVIGPFKHEEGLREADITSPALCEDCLARRVKHQGPERLSLLSGRVPLPPVSRKQKGSSYTEPEVSKLHVNISRPLPQPISRDEEKSVAQLLSNPLRDVGRVHKDIQQRMSFDLPSDSSDVPLADIERRYEIGRVVGDGNFAVVRECRDRDNGQTLAVKIVERSKLIGREHMMQNELSLLGSLCHPRIVRLFAHHHTHTHSYLVMELVGGGDLFEAVSERGKFPEAEAGLMVSDVSEALNYIHCKSIVHRDLKPENLLIEHVAAGICRLKLGDFGLAMVVTEPVFTICGTPTYVAPEILYETGYGVAVDVWALGVILYILLSGFPPFRSRDRDQEELFQLIKQGQLHFLSPYWDPISEEARGLVRALLQPDPTVRLTAEQTLHHPWVKAMASICRQRALTDKTQRDTADTGAEPDKSRQVQRLAQTNAAETRTDATPGHINIEGEVTHKEFNRHDERQTEMNAGRGQDENKPLRQQSKETSTVHTISLQLQVHTPSVDTPGQQKPECISTGSSSPSREPSMPEMQDPGPPDCDPGSPASPSVELNQLGAPPAQSEFPSQIKTENSQQQSPTYSPTSTNTVQRTTAGHLTEHHPSSNPAAASSSSHSLHQQNCTSPLRNSTTATAQNHPSENYDKLNAYTTTIHPPTQSRPQCQSPVSLCD</sequence>
<feature type="compositionally biased region" description="Low complexity" evidence="8">
    <location>
        <begin position="878"/>
        <end position="890"/>
    </location>
</feature>
<dbReference type="OrthoDB" id="1738954at2759"/>
<dbReference type="PROSITE" id="PS50309">
    <property type="entry name" value="DC"/>
    <property type="match status" value="1"/>
</dbReference>
<protein>
    <recommendedName>
        <fullName evidence="2">non-specific serine/threonine protein kinase</fullName>
        <ecNumber evidence="2">2.7.11.1</ecNumber>
    </recommendedName>
</protein>
<dbReference type="SUPFAM" id="SSF56112">
    <property type="entry name" value="Protein kinase-like (PK-like)"/>
    <property type="match status" value="1"/>
</dbReference>
<dbReference type="Proteomes" id="UP000465112">
    <property type="component" value="Chromosome 13"/>
</dbReference>
<dbReference type="InterPro" id="IPR036572">
    <property type="entry name" value="Doublecortin_dom_sf"/>
</dbReference>
<dbReference type="AlphaFoldDB" id="A0A6A5DZS1"/>
<feature type="region of interest" description="Disordered" evidence="8">
    <location>
        <begin position="196"/>
        <end position="220"/>
    </location>
</feature>
<evidence type="ECO:0000313" key="12">
    <source>
        <dbReference type="Proteomes" id="UP000465112"/>
    </source>
</evidence>
<feature type="compositionally biased region" description="Basic and acidic residues" evidence="8">
    <location>
        <begin position="729"/>
        <end position="743"/>
    </location>
</feature>
<comment type="catalytic activity">
    <reaction evidence="5">
        <text>L-threonyl-[protein] + ATP = O-phospho-L-threonyl-[protein] + ADP + H(+)</text>
        <dbReference type="Rhea" id="RHEA:46608"/>
        <dbReference type="Rhea" id="RHEA-COMP:11060"/>
        <dbReference type="Rhea" id="RHEA-COMP:11605"/>
        <dbReference type="ChEBI" id="CHEBI:15378"/>
        <dbReference type="ChEBI" id="CHEBI:30013"/>
        <dbReference type="ChEBI" id="CHEBI:30616"/>
        <dbReference type="ChEBI" id="CHEBI:61977"/>
        <dbReference type="ChEBI" id="CHEBI:456216"/>
        <dbReference type="EC" id="2.7.11.1"/>
    </reaction>
</comment>
<comment type="similarity">
    <text evidence="1">Belongs to the protein kinase superfamily. CAMK Ser/Thr protein kinase family. CaMK subfamily.</text>
</comment>
<dbReference type="InterPro" id="IPR000719">
    <property type="entry name" value="Prot_kinase_dom"/>
</dbReference>
<keyword evidence="3 7" id="KW-0547">Nucleotide-binding</keyword>
<dbReference type="InterPro" id="IPR017441">
    <property type="entry name" value="Protein_kinase_ATP_BS"/>
</dbReference>
<dbReference type="EC" id="2.7.11.1" evidence="2"/>
<feature type="compositionally biased region" description="Low complexity" evidence="8">
    <location>
        <begin position="796"/>
        <end position="810"/>
    </location>
</feature>
<evidence type="ECO:0000256" key="4">
    <source>
        <dbReference type="ARBA" id="ARBA00022840"/>
    </source>
</evidence>
<keyword evidence="4 7" id="KW-0067">ATP-binding</keyword>
<dbReference type="SUPFAM" id="SSF89837">
    <property type="entry name" value="Doublecortin (DC)"/>
    <property type="match status" value="1"/>
</dbReference>
<dbReference type="PANTHER" id="PTHR24347">
    <property type="entry name" value="SERINE/THREONINE-PROTEIN KINASE"/>
    <property type="match status" value="1"/>
</dbReference>
<accession>A0A6A5DZS1</accession>
<evidence type="ECO:0000256" key="8">
    <source>
        <dbReference type="SAM" id="MobiDB-lite"/>
    </source>
</evidence>
<evidence type="ECO:0000256" key="7">
    <source>
        <dbReference type="PROSITE-ProRule" id="PRU10141"/>
    </source>
</evidence>
<dbReference type="InterPro" id="IPR008271">
    <property type="entry name" value="Ser/Thr_kinase_AS"/>
</dbReference>
<feature type="compositionally biased region" description="Polar residues" evidence="8">
    <location>
        <begin position="757"/>
        <end position="786"/>
    </location>
</feature>
<feature type="binding site" evidence="7">
    <location>
        <position position="443"/>
    </location>
    <ligand>
        <name>ATP</name>
        <dbReference type="ChEBI" id="CHEBI:30616"/>
    </ligand>
</feature>
<proteinExistence type="inferred from homology"/>
<evidence type="ECO:0000259" key="9">
    <source>
        <dbReference type="PROSITE" id="PS50011"/>
    </source>
</evidence>
<dbReference type="GO" id="GO:0035556">
    <property type="term" value="P:intracellular signal transduction"/>
    <property type="evidence" value="ECO:0007669"/>
    <property type="project" value="InterPro"/>
</dbReference>
<comment type="caution">
    <text evidence="11">The sequence shown here is derived from an EMBL/GenBank/DDBJ whole genome shotgun (WGS) entry which is preliminary data.</text>
</comment>
<feature type="compositionally biased region" description="Basic and acidic residues" evidence="8">
    <location>
        <begin position="684"/>
        <end position="702"/>
    </location>
</feature>
<reference evidence="11 12" key="1">
    <citation type="submission" date="2019-06" db="EMBL/GenBank/DDBJ databases">
        <title>A chromosome-scale genome assembly of the European perch, Perca fluviatilis.</title>
        <authorList>
            <person name="Roques C."/>
            <person name="Zahm M."/>
            <person name="Cabau C."/>
            <person name="Klopp C."/>
            <person name="Bouchez O."/>
            <person name="Donnadieu C."/>
            <person name="Kuhl H."/>
            <person name="Gislard M."/>
            <person name="Guendouz S."/>
            <person name="Journot L."/>
            <person name="Haffray P."/>
            <person name="Bestin A."/>
            <person name="Morvezen R."/>
            <person name="Feron R."/>
            <person name="Wen M."/>
            <person name="Jouanno E."/>
            <person name="Herpin A."/>
            <person name="Schartl M."/>
            <person name="Postlethwait J."/>
            <person name="Schaerlinger B."/>
            <person name="Chardard D."/>
            <person name="Lecocq T."/>
            <person name="Poncet C."/>
            <person name="Jaffrelo L."/>
            <person name="Lampietro C."/>
            <person name="Guiguen Y."/>
        </authorList>
    </citation>
    <scope>NUCLEOTIDE SEQUENCE [LARGE SCALE GENOMIC DNA]</scope>
    <source>
        <tissue evidence="11">Blood</tissue>
    </source>
</reference>
<name>A0A6A5DZS1_PERFL</name>
<dbReference type="Gene3D" id="1.10.510.10">
    <property type="entry name" value="Transferase(Phosphotransferase) domain 1"/>
    <property type="match status" value="1"/>
</dbReference>
<dbReference type="InterPro" id="IPR003533">
    <property type="entry name" value="Doublecortin_dom"/>
</dbReference>
<dbReference type="Pfam" id="PF00069">
    <property type="entry name" value="Pkinase"/>
    <property type="match status" value="1"/>
</dbReference>
<feature type="domain" description="Doublecortin" evidence="10">
    <location>
        <begin position="91"/>
        <end position="159"/>
    </location>
</feature>
<dbReference type="EMBL" id="VHII01000013">
    <property type="protein sequence ID" value="KAF1381567.1"/>
    <property type="molecule type" value="Genomic_DNA"/>
</dbReference>
<evidence type="ECO:0000313" key="11">
    <source>
        <dbReference type="EMBL" id="KAF1381567.1"/>
    </source>
</evidence>
<dbReference type="PROSITE" id="PS00107">
    <property type="entry name" value="PROTEIN_KINASE_ATP"/>
    <property type="match status" value="1"/>
</dbReference>
<keyword evidence="12" id="KW-1185">Reference proteome</keyword>
<feature type="compositionally biased region" description="Polar residues" evidence="8">
    <location>
        <begin position="891"/>
        <end position="913"/>
    </location>
</feature>
<evidence type="ECO:0000256" key="1">
    <source>
        <dbReference type="ARBA" id="ARBA00005354"/>
    </source>
</evidence>
<gene>
    <name evidence="11" type="ORF">PFLUV_G00155320</name>
</gene>
<dbReference type="PROSITE" id="PS00108">
    <property type="entry name" value="PROTEIN_KINASE_ST"/>
    <property type="match status" value="1"/>
</dbReference>
<dbReference type="SMART" id="SM00220">
    <property type="entry name" value="S_TKc"/>
    <property type="match status" value="1"/>
</dbReference>
<dbReference type="GO" id="GO:0005524">
    <property type="term" value="F:ATP binding"/>
    <property type="evidence" value="ECO:0007669"/>
    <property type="project" value="UniProtKB-UniRule"/>
</dbReference>
<dbReference type="PROSITE" id="PS50011">
    <property type="entry name" value="PROTEIN_KINASE_DOM"/>
    <property type="match status" value="1"/>
</dbReference>
<feature type="region of interest" description="Disordered" evidence="8">
    <location>
        <begin position="684"/>
        <end position="944"/>
    </location>
</feature>
<dbReference type="Gene3D" id="3.10.20.230">
    <property type="entry name" value="Doublecortin domain"/>
    <property type="match status" value="1"/>
</dbReference>
<dbReference type="InterPro" id="IPR011009">
    <property type="entry name" value="Kinase-like_dom_sf"/>
</dbReference>
<feature type="compositionally biased region" description="Polar residues" evidence="8">
    <location>
        <begin position="921"/>
        <end position="944"/>
    </location>
</feature>
<feature type="domain" description="Protein kinase" evidence="9">
    <location>
        <begin position="414"/>
        <end position="671"/>
    </location>
</feature>
<dbReference type="Gene3D" id="3.30.200.20">
    <property type="entry name" value="Phosphorylase Kinase, domain 1"/>
    <property type="match status" value="1"/>
</dbReference>
<feature type="compositionally biased region" description="Polar residues" evidence="8">
    <location>
        <begin position="209"/>
        <end position="220"/>
    </location>
</feature>
<evidence type="ECO:0000256" key="6">
    <source>
        <dbReference type="ARBA" id="ARBA00048679"/>
    </source>
</evidence>
<feature type="region of interest" description="Disordered" evidence="8">
    <location>
        <begin position="325"/>
        <end position="349"/>
    </location>
</feature>
<comment type="catalytic activity">
    <reaction evidence="6">
        <text>L-seryl-[protein] + ATP = O-phospho-L-seryl-[protein] + ADP + H(+)</text>
        <dbReference type="Rhea" id="RHEA:17989"/>
        <dbReference type="Rhea" id="RHEA-COMP:9863"/>
        <dbReference type="Rhea" id="RHEA-COMP:11604"/>
        <dbReference type="ChEBI" id="CHEBI:15378"/>
        <dbReference type="ChEBI" id="CHEBI:29999"/>
        <dbReference type="ChEBI" id="CHEBI:30616"/>
        <dbReference type="ChEBI" id="CHEBI:83421"/>
        <dbReference type="ChEBI" id="CHEBI:456216"/>
        <dbReference type="EC" id="2.7.11.1"/>
    </reaction>
</comment>
<dbReference type="GO" id="GO:0004674">
    <property type="term" value="F:protein serine/threonine kinase activity"/>
    <property type="evidence" value="ECO:0007669"/>
    <property type="project" value="UniProtKB-EC"/>
</dbReference>
<evidence type="ECO:0000256" key="5">
    <source>
        <dbReference type="ARBA" id="ARBA00047899"/>
    </source>
</evidence>
<evidence type="ECO:0000256" key="3">
    <source>
        <dbReference type="ARBA" id="ARBA00022741"/>
    </source>
</evidence>
<organism evidence="11 12">
    <name type="scientific">Perca fluviatilis</name>
    <name type="common">European perch</name>
    <dbReference type="NCBI Taxonomy" id="8168"/>
    <lineage>
        <taxon>Eukaryota</taxon>
        <taxon>Metazoa</taxon>
        <taxon>Chordata</taxon>
        <taxon>Craniata</taxon>
        <taxon>Vertebrata</taxon>
        <taxon>Euteleostomi</taxon>
        <taxon>Actinopterygii</taxon>
        <taxon>Neopterygii</taxon>
        <taxon>Teleostei</taxon>
        <taxon>Neoteleostei</taxon>
        <taxon>Acanthomorphata</taxon>
        <taxon>Eupercaria</taxon>
        <taxon>Perciformes</taxon>
        <taxon>Percoidei</taxon>
        <taxon>Percidae</taxon>
        <taxon>Percinae</taxon>
        <taxon>Perca</taxon>
    </lineage>
</organism>
<evidence type="ECO:0000256" key="2">
    <source>
        <dbReference type="ARBA" id="ARBA00012513"/>
    </source>
</evidence>